<accession>A0A6N7EP22</accession>
<protein>
    <recommendedName>
        <fullName evidence="4">Replicase polyprotein 1ab</fullName>
    </recommendedName>
</protein>
<dbReference type="RefSeq" id="WP_152195108.1">
    <property type="nucleotide sequence ID" value="NZ_VUKD01000003.1"/>
</dbReference>
<feature type="compositionally biased region" description="Acidic residues" evidence="1">
    <location>
        <begin position="269"/>
        <end position="286"/>
    </location>
</feature>
<reference evidence="2 3" key="1">
    <citation type="submission" date="2019-10" db="EMBL/GenBank/DDBJ databases">
        <title>Georgenia wutianyii sp. nov. and Georgenia yuyongxinii sp. nov. isolated from plateau pika (Ochotona curzoniae) in the Qinghai-Tibet plateau of China.</title>
        <authorList>
            <person name="Tian Z."/>
        </authorList>
    </citation>
    <scope>NUCLEOTIDE SEQUENCE [LARGE SCALE GENOMIC DNA]</scope>
    <source>
        <strain evidence="2 3">JCM 19765</strain>
    </source>
</reference>
<name>A0A6N7EP22_9MICO</name>
<keyword evidence="3" id="KW-1185">Reference proteome</keyword>
<feature type="compositionally biased region" description="Acidic residues" evidence="1">
    <location>
        <begin position="222"/>
        <end position="261"/>
    </location>
</feature>
<evidence type="ECO:0008006" key="4">
    <source>
        <dbReference type="Google" id="ProtNLM"/>
    </source>
</evidence>
<feature type="region of interest" description="Disordered" evidence="1">
    <location>
        <begin position="212"/>
        <end position="301"/>
    </location>
</feature>
<dbReference type="Proteomes" id="UP000437709">
    <property type="component" value="Unassembled WGS sequence"/>
</dbReference>
<proteinExistence type="predicted"/>
<dbReference type="EMBL" id="WHPC01000119">
    <property type="protein sequence ID" value="MPV38863.1"/>
    <property type="molecule type" value="Genomic_DNA"/>
</dbReference>
<dbReference type="AlphaFoldDB" id="A0A6N7EP22"/>
<dbReference type="OrthoDB" id="3215237at2"/>
<evidence type="ECO:0000256" key="1">
    <source>
        <dbReference type="SAM" id="MobiDB-lite"/>
    </source>
</evidence>
<sequence length="301" mass="31963">MLDRGARARLRTLGKNNADLVARHLVMAGRLIDHEPDVAYEHAQAAMRRAGRVDVVREALALTAYATGNYAEALRELRTVRRLSGIDAHRPMEADCERGLGRPERALSIVAETDPKSLSEEDRVELAIVASGARADLGEHEAGLLVLESALVGRITQPELERRVSLVRAERLDELGRADEAQAVRAAAGPEPEEDIVVMDLGDDEDLAADSATAVGPAGNTDESDDAADESDGATDESDGATDESDETGSEGAADLDEPDSDPARTAEEADDAAEADDEPETEPSEQLEPGLGEAAPEERA</sequence>
<evidence type="ECO:0000313" key="3">
    <source>
        <dbReference type="Proteomes" id="UP000437709"/>
    </source>
</evidence>
<organism evidence="2 3">
    <name type="scientific">Georgenia subflava</name>
    <dbReference type="NCBI Taxonomy" id="1622177"/>
    <lineage>
        <taxon>Bacteria</taxon>
        <taxon>Bacillati</taxon>
        <taxon>Actinomycetota</taxon>
        <taxon>Actinomycetes</taxon>
        <taxon>Micrococcales</taxon>
        <taxon>Bogoriellaceae</taxon>
        <taxon>Georgenia</taxon>
    </lineage>
</organism>
<gene>
    <name evidence="2" type="ORF">GB881_17780</name>
</gene>
<evidence type="ECO:0000313" key="2">
    <source>
        <dbReference type="EMBL" id="MPV38863.1"/>
    </source>
</evidence>
<comment type="caution">
    <text evidence="2">The sequence shown here is derived from an EMBL/GenBank/DDBJ whole genome shotgun (WGS) entry which is preliminary data.</text>
</comment>